<keyword evidence="2" id="KW-1185">Reference proteome</keyword>
<dbReference type="AlphaFoldDB" id="A0AAN8U7N2"/>
<accession>A0AAN8U7N2</accession>
<proteinExistence type="predicted"/>
<reference evidence="1 2" key="1">
    <citation type="submission" date="2024-02" db="EMBL/GenBank/DDBJ databases">
        <title>de novo genome assembly of Solanum bulbocastanum strain 11H21.</title>
        <authorList>
            <person name="Hosaka A.J."/>
        </authorList>
    </citation>
    <scope>NUCLEOTIDE SEQUENCE [LARGE SCALE GENOMIC DNA]</scope>
    <source>
        <tissue evidence="1">Young leaves</tissue>
    </source>
</reference>
<evidence type="ECO:0000313" key="2">
    <source>
        <dbReference type="Proteomes" id="UP001371456"/>
    </source>
</evidence>
<evidence type="ECO:0000313" key="1">
    <source>
        <dbReference type="EMBL" id="KAK6805234.1"/>
    </source>
</evidence>
<dbReference type="EMBL" id="JBANQN010000001">
    <property type="protein sequence ID" value="KAK6805234.1"/>
    <property type="molecule type" value="Genomic_DNA"/>
</dbReference>
<sequence>MALREFFMHATTILSNHILEYYAQVHRSKLGEEFLEVVLVDEEAIGTADTVRCGAKILRGGGGLENIFPPTGSTMTMACLLSEMSILRQFTINSSRYIFDYLQS</sequence>
<gene>
    <name evidence="1" type="ORF">RDI58_003019</name>
</gene>
<name>A0AAN8U7N2_SOLBU</name>
<protein>
    <submittedName>
        <fullName evidence="1">Uncharacterized protein</fullName>
    </submittedName>
</protein>
<organism evidence="1 2">
    <name type="scientific">Solanum bulbocastanum</name>
    <name type="common">Wild potato</name>
    <dbReference type="NCBI Taxonomy" id="147425"/>
    <lineage>
        <taxon>Eukaryota</taxon>
        <taxon>Viridiplantae</taxon>
        <taxon>Streptophyta</taxon>
        <taxon>Embryophyta</taxon>
        <taxon>Tracheophyta</taxon>
        <taxon>Spermatophyta</taxon>
        <taxon>Magnoliopsida</taxon>
        <taxon>eudicotyledons</taxon>
        <taxon>Gunneridae</taxon>
        <taxon>Pentapetalae</taxon>
        <taxon>asterids</taxon>
        <taxon>lamiids</taxon>
        <taxon>Solanales</taxon>
        <taxon>Solanaceae</taxon>
        <taxon>Solanoideae</taxon>
        <taxon>Solaneae</taxon>
        <taxon>Solanum</taxon>
    </lineage>
</organism>
<comment type="caution">
    <text evidence="1">The sequence shown here is derived from an EMBL/GenBank/DDBJ whole genome shotgun (WGS) entry which is preliminary data.</text>
</comment>
<dbReference type="Proteomes" id="UP001371456">
    <property type="component" value="Unassembled WGS sequence"/>
</dbReference>